<proteinExistence type="predicted"/>
<protein>
    <submittedName>
        <fullName evidence="1">Uncharacterized protein</fullName>
    </submittedName>
</protein>
<gene>
    <name evidence="1" type="ORF">POL67_35285</name>
</gene>
<dbReference type="Proteomes" id="UP001221411">
    <property type="component" value="Unassembled WGS sequence"/>
</dbReference>
<accession>A0ABT5EXU3</accession>
<dbReference type="SUPFAM" id="SSF69304">
    <property type="entry name" value="Tricorn protease N-terminal domain"/>
    <property type="match status" value="1"/>
</dbReference>
<reference evidence="1 2" key="1">
    <citation type="submission" date="2022-11" db="EMBL/GenBank/DDBJ databases">
        <title>Minimal conservation of predation-associated metabolite biosynthetic gene clusters underscores biosynthetic potential of Myxococcota including descriptions for ten novel species: Archangium lansinium sp. nov., Myxococcus landrumus sp. nov., Nannocystis bai.</title>
        <authorList>
            <person name="Ahearne A."/>
            <person name="Stevens C."/>
            <person name="Dowd S."/>
        </authorList>
    </citation>
    <scope>NUCLEOTIDE SEQUENCE [LARGE SCALE GENOMIC DNA]</scope>
    <source>
        <strain evidence="1 2">RJM3</strain>
    </source>
</reference>
<dbReference type="RefSeq" id="WP_271925023.1">
    <property type="nucleotide sequence ID" value="NZ_JAQNDO010000001.1"/>
</dbReference>
<sequence length="283" mass="29337">MPGGYGLPAIALDGDRVVYATYEGVFRVPLAGGCPTSLHTFENKDLNGVKLSVKDGVAYVGTDASGLVNGVLGRVPVQGGAFTKLLDFSVYGLFVTDTEVVATGFQGQDDRLMAVPLAGGTPKVAATGLDSPREVVVVGDKAYWADVRTNQQDTKIGIYTAPLVDGGNEALLYGSLEFGLNLGSRIRTDGEQLYVQTGAGDLLAAKVNGSGTSLVLEDNKLGFFTVDGADIYAQTSAGIVKVATSGGTPTIVVADANAAAITVGEKDVVWFDAEKNQLLRAPK</sequence>
<comment type="caution">
    <text evidence="1">The sequence shown here is derived from an EMBL/GenBank/DDBJ whole genome shotgun (WGS) entry which is preliminary data.</text>
</comment>
<organism evidence="1 2">
    <name type="scientific">Polyangium mundeleinium</name>
    <dbReference type="NCBI Taxonomy" id="2995306"/>
    <lineage>
        <taxon>Bacteria</taxon>
        <taxon>Pseudomonadati</taxon>
        <taxon>Myxococcota</taxon>
        <taxon>Polyangia</taxon>
        <taxon>Polyangiales</taxon>
        <taxon>Polyangiaceae</taxon>
        <taxon>Polyangium</taxon>
    </lineage>
</organism>
<evidence type="ECO:0000313" key="2">
    <source>
        <dbReference type="Proteomes" id="UP001221411"/>
    </source>
</evidence>
<evidence type="ECO:0000313" key="1">
    <source>
        <dbReference type="EMBL" id="MDC0746645.1"/>
    </source>
</evidence>
<dbReference type="EMBL" id="JAQNDO010000001">
    <property type="protein sequence ID" value="MDC0746645.1"/>
    <property type="molecule type" value="Genomic_DNA"/>
</dbReference>
<keyword evidence="2" id="KW-1185">Reference proteome</keyword>
<name>A0ABT5EXU3_9BACT</name>